<dbReference type="Pfam" id="PF02321">
    <property type="entry name" value="OEP"/>
    <property type="match status" value="1"/>
</dbReference>
<keyword evidence="2" id="KW-0175">Coiled coil</keyword>
<sequence>MSKFMLPRSVELKPLLASLILVTGSSISIAQSQVLTLSNTVKMAQENDLWLLSNQQSQDSLSSLSVASGSLPDPKVSLGFANLPSDTFDFNQEGMTQFKIGVSQMFPRGDSLNLKRKQLELMANEYPYQRQERKARVVVNVAKLWLDAYKAQESIALIERDRSLFEQLVDVAESSYATTMGKTSQQDIVRAQLELTQLDDRLTVLNQQRDIALQRLDEWRNNYFIAQASAADLMNISEHEIGIGNNLSSEALTLDRKLPDIKLLNAELYTSAKQTQPQKLYEYLVDHPSVMSVEQKIKATNSGIALAKQKYKPEWAVNASYGYRDASPMDEERADLFSVGLSFDVPLFTGNKQDKEVQSAVYKTEAMRTQKWLLLRQLMASFEATKAQLLRLDQRHKLYQTQLLPQMHEQAEASLTAYTNVTGDFSEVVRARIAELNANIASLDIEVERQKLRAQLNYFFMKNSNQIIDGRFSERQVENHND</sequence>
<dbReference type="PATRIC" id="fig|698738.3.peg.3917"/>
<dbReference type="InterPro" id="IPR010131">
    <property type="entry name" value="MdtP/NodT-like"/>
</dbReference>
<feature type="coiled-coil region" evidence="2">
    <location>
        <begin position="188"/>
        <end position="222"/>
    </location>
</feature>
<dbReference type="Gene3D" id="1.20.1600.10">
    <property type="entry name" value="Outer membrane efflux proteins (OEP)"/>
    <property type="match status" value="1"/>
</dbReference>
<dbReference type="PANTHER" id="PTHR30203:SF24">
    <property type="entry name" value="BLR4935 PROTEIN"/>
    <property type="match status" value="1"/>
</dbReference>
<comment type="similarity">
    <text evidence="1">Belongs to the outer membrane factor (OMF) (TC 1.B.17) family.</text>
</comment>
<dbReference type="HOGENOM" id="CLU_012817_15_1_6"/>
<evidence type="ECO:0000256" key="2">
    <source>
        <dbReference type="SAM" id="Coils"/>
    </source>
</evidence>
<name>R4YVC1_OLEAN</name>
<proteinExistence type="inferred from homology"/>
<evidence type="ECO:0000313" key="4">
    <source>
        <dbReference type="Proteomes" id="UP000032749"/>
    </source>
</evidence>
<dbReference type="InterPro" id="IPR003423">
    <property type="entry name" value="OMP_efflux"/>
</dbReference>
<gene>
    <name evidence="3" type="ORF">OLEAN_C37630</name>
</gene>
<evidence type="ECO:0000313" key="3">
    <source>
        <dbReference type="EMBL" id="CCK77939.1"/>
    </source>
</evidence>
<feature type="coiled-coil region" evidence="2">
    <location>
        <begin position="426"/>
        <end position="453"/>
    </location>
</feature>
<reference evidence="3 4" key="1">
    <citation type="journal article" date="2013" name="Nat. Commun.">
        <title>Genome sequence and functional genomic analysis of the oil-degrading bacterium Oleispira antarctica.</title>
        <authorList>
            <person name="Kube M."/>
            <person name="Chernikova T.N."/>
            <person name="Al-Ramahi Y."/>
            <person name="Beloqui A."/>
            <person name="Lopez-Cortez N."/>
            <person name="Guazzaroni M.E."/>
            <person name="Heipieper H.J."/>
            <person name="Klages S."/>
            <person name="Kotsyurbenko O.R."/>
            <person name="Langer I."/>
            <person name="Nechitaylo T.Y."/>
            <person name="Lunsdorf H."/>
            <person name="Fernandez M."/>
            <person name="Juarez S."/>
            <person name="Ciordia S."/>
            <person name="Singer A."/>
            <person name="Kagan O."/>
            <person name="Egorova O."/>
            <person name="Petit P.A."/>
            <person name="Stogios P."/>
            <person name="Kim Y."/>
            <person name="Tchigvintsev A."/>
            <person name="Flick R."/>
            <person name="Denaro R."/>
            <person name="Genovese M."/>
            <person name="Albar J.P."/>
            <person name="Reva O.N."/>
            <person name="Martinez-Gomariz M."/>
            <person name="Tran H."/>
            <person name="Ferrer M."/>
            <person name="Savchenko A."/>
            <person name="Yakunin A.F."/>
            <person name="Yakimov M.M."/>
            <person name="Golyshina O.V."/>
            <person name="Reinhardt R."/>
            <person name="Golyshin P.N."/>
        </authorList>
    </citation>
    <scope>NUCLEOTIDE SEQUENCE [LARGE SCALE GENOMIC DNA]</scope>
</reference>
<dbReference type="KEGG" id="oai:OLEAN_C37630"/>
<organism evidence="3 4">
    <name type="scientific">Oleispira antarctica RB-8</name>
    <dbReference type="NCBI Taxonomy" id="698738"/>
    <lineage>
        <taxon>Bacteria</taxon>
        <taxon>Pseudomonadati</taxon>
        <taxon>Pseudomonadota</taxon>
        <taxon>Gammaproteobacteria</taxon>
        <taxon>Oceanospirillales</taxon>
        <taxon>Oceanospirillaceae</taxon>
        <taxon>Oleispira</taxon>
    </lineage>
</organism>
<dbReference type="EMBL" id="FO203512">
    <property type="protein sequence ID" value="CCK77939.1"/>
    <property type="molecule type" value="Genomic_DNA"/>
</dbReference>
<dbReference type="PANTHER" id="PTHR30203">
    <property type="entry name" value="OUTER MEMBRANE CATION EFFLUX PROTEIN"/>
    <property type="match status" value="1"/>
</dbReference>
<keyword evidence="4" id="KW-1185">Reference proteome</keyword>
<dbReference type="Proteomes" id="UP000032749">
    <property type="component" value="Chromosome"/>
</dbReference>
<dbReference type="SUPFAM" id="SSF56954">
    <property type="entry name" value="Outer membrane efflux proteins (OEP)"/>
    <property type="match status" value="1"/>
</dbReference>
<protein>
    <submittedName>
        <fullName evidence="3">Outer membrane cation efflux protein</fullName>
    </submittedName>
</protein>
<accession>R4YVC1</accession>
<dbReference type="STRING" id="698738.OLEAN_C37630"/>
<dbReference type="AlphaFoldDB" id="R4YVC1"/>
<evidence type="ECO:0000256" key="1">
    <source>
        <dbReference type="ARBA" id="ARBA00007613"/>
    </source>
</evidence>
<dbReference type="GO" id="GO:0015562">
    <property type="term" value="F:efflux transmembrane transporter activity"/>
    <property type="evidence" value="ECO:0007669"/>
    <property type="project" value="InterPro"/>
</dbReference>